<evidence type="ECO:0000313" key="1">
    <source>
        <dbReference type="EMBL" id="ACF47080.1"/>
    </source>
</evidence>
<dbReference type="HOGENOM" id="CLU_2975619_0_0_10"/>
<dbReference type="Proteomes" id="UP000002725">
    <property type="component" value="Chromosome"/>
</dbReference>
<sequence length="58" mass="6612">MGNVHSIDTIKRIYRRCTQDQPERGDKKKEKGGIVVSLFVFFAKKNYIGCPYGFSGLN</sequence>
<dbReference type="KEGG" id="paa:Paes_2070"/>
<reference evidence="1" key="1">
    <citation type="submission" date="2008-06" db="EMBL/GenBank/DDBJ databases">
        <title>Complete sequence of chromosome of Prosthecochloris aestuarii DSM 271.</title>
        <authorList>
            <consortium name="US DOE Joint Genome Institute"/>
            <person name="Lucas S."/>
            <person name="Copeland A."/>
            <person name="Lapidus A."/>
            <person name="Glavina del Rio T."/>
            <person name="Dalin E."/>
            <person name="Tice H."/>
            <person name="Bruce D."/>
            <person name="Goodwin L."/>
            <person name="Pitluck S."/>
            <person name="Schmutz J."/>
            <person name="Larimer F."/>
            <person name="Land M."/>
            <person name="Hauser L."/>
            <person name="Kyrpides N."/>
            <person name="Anderson I."/>
            <person name="Liu Z."/>
            <person name="Li T."/>
            <person name="Zhao F."/>
            <person name="Overmann J."/>
            <person name="Bryant D.A."/>
            <person name="Richardson P."/>
        </authorList>
    </citation>
    <scope>NUCLEOTIDE SEQUENCE [LARGE SCALE GENOMIC DNA]</scope>
    <source>
        <strain evidence="1">DSM 271</strain>
    </source>
</reference>
<name>B4S5N3_PROA2</name>
<keyword evidence="2" id="KW-1185">Reference proteome</keyword>
<protein>
    <submittedName>
        <fullName evidence="1">Uncharacterized protein</fullName>
    </submittedName>
</protein>
<evidence type="ECO:0000313" key="2">
    <source>
        <dbReference type="Proteomes" id="UP000002725"/>
    </source>
</evidence>
<accession>B4S5N3</accession>
<proteinExistence type="predicted"/>
<dbReference type="EMBL" id="CP001108">
    <property type="protein sequence ID" value="ACF47080.1"/>
    <property type="molecule type" value="Genomic_DNA"/>
</dbReference>
<gene>
    <name evidence="1" type="ordered locus">Paes_2070</name>
</gene>
<organism evidence="1 2">
    <name type="scientific">Prosthecochloris aestuarii (strain DSM 271 / SK 413)</name>
    <dbReference type="NCBI Taxonomy" id="290512"/>
    <lineage>
        <taxon>Bacteria</taxon>
        <taxon>Pseudomonadati</taxon>
        <taxon>Chlorobiota</taxon>
        <taxon>Chlorobiia</taxon>
        <taxon>Chlorobiales</taxon>
        <taxon>Chlorobiaceae</taxon>
        <taxon>Prosthecochloris</taxon>
    </lineage>
</organism>
<dbReference type="AlphaFoldDB" id="B4S5N3"/>
<dbReference type="STRING" id="290512.Paes_2070"/>